<dbReference type="AlphaFoldDB" id="B4JGF0"/>
<evidence type="ECO:0000256" key="1">
    <source>
        <dbReference type="SAM" id="SignalP"/>
    </source>
</evidence>
<reference evidence="2 3" key="1">
    <citation type="journal article" date="2007" name="Nature">
        <title>Evolution of genes and genomes on the Drosophila phylogeny.</title>
        <authorList>
            <consortium name="Drosophila 12 Genomes Consortium"/>
            <person name="Clark A.G."/>
            <person name="Eisen M.B."/>
            <person name="Smith D.R."/>
            <person name="Bergman C.M."/>
            <person name="Oliver B."/>
            <person name="Markow T.A."/>
            <person name="Kaufman T.C."/>
            <person name="Kellis M."/>
            <person name="Gelbart W."/>
            <person name="Iyer V.N."/>
            <person name="Pollard D.A."/>
            <person name="Sackton T.B."/>
            <person name="Larracuente A.M."/>
            <person name="Singh N.D."/>
            <person name="Abad J.P."/>
            <person name="Abt D.N."/>
            <person name="Adryan B."/>
            <person name="Aguade M."/>
            <person name="Akashi H."/>
            <person name="Anderson W.W."/>
            <person name="Aquadro C.F."/>
            <person name="Ardell D.H."/>
            <person name="Arguello R."/>
            <person name="Artieri C.G."/>
            <person name="Barbash D.A."/>
            <person name="Barker D."/>
            <person name="Barsanti P."/>
            <person name="Batterham P."/>
            <person name="Batzoglou S."/>
            <person name="Begun D."/>
            <person name="Bhutkar A."/>
            <person name="Blanco E."/>
            <person name="Bosak S.A."/>
            <person name="Bradley R.K."/>
            <person name="Brand A.D."/>
            <person name="Brent M.R."/>
            <person name="Brooks A.N."/>
            <person name="Brown R.H."/>
            <person name="Butlin R.K."/>
            <person name="Caggese C."/>
            <person name="Calvi B.R."/>
            <person name="Bernardo de Carvalho A."/>
            <person name="Caspi A."/>
            <person name="Castrezana S."/>
            <person name="Celniker S.E."/>
            <person name="Chang J.L."/>
            <person name="Chapple C."/>
            <person name="Chatterji S."/>
            <person name="Chinwalla A."/>
            <person name="Civetta A."/>
            <person name="Clifton S.W."/>
            <person name="Comeron J.M."/>
            <person name="Costello J.C."/>
            <person name="Coyne J.A."/>
            <person name="Daub J."/>
            <person name="David R.G."/>
            <person name="Delcher A.L."/>
            <person name="Delehaunty K."/>
            <person name="Do C.B."/>
            <person name="Ebling H."/>
            <person name="Edwards K."/>
            <person name="Eickbush T."/>
            <person name="Evans J.D."/>
            <person name="Filipski A."/>
            <person name="Findeiss S."/>
            <person name="Freyhult E."/>
            <person name="Fulton L."/>
            <person name="Fulton R."/>
            <person name="Garcia A.C."/>
            <person name="Gardiner A."/>
            <person name="Garfield D.A."/>
            <person name="Garvin B.E."/>
            <person name="Gibson G."/>
            <person name="Gilbert D."/>
            <person name="Gnerre S."/>
            <person name="Godfrey J."/>
            <person name="Good R."/>
            <person name="Gotea V."/>
            <person name="Gravely B."/>
            <person name="Greenberg A.J."/>
            <person name="Griffiths-Jones S."/>
            <person name="Gross S."/>
            <person name="Guigo R."/>
            <person name="Gustafson E.A."/>
            <person name="Haerty W."/>
            <person name="Hahn M.W."/>
            <person name="Halligan D.L."/>
            <person name="Halpern A.L."/>
            <person name="Halter G.M."/>
            <person name="Han M.V."/>
            <person name="Heger A."/>
            <person name="Hillier L."/>
            <person name="Hinrichs A.S."/>
            <person name="Holmes I."/>
            <person name="Hoskins R.A."/>
            <person name="Hubisz M.J."/>
            <person name="Hultmark D."/>
            <person name="Huntley M.A."/>
            <person name="Jaffe D.B."/>
            <person name="Jagadeeshan S."/>
            <person name="Jeck W.R."/>
            <person name="Johnson J."/>
            <person name="Jones C.D."/>
            <person name="Jordan W.C."/>
            <person name="Karpen G.H."/>
            <person name="Kataoka E."/>
            <person name="Keightley P.D."/>
            <person name="Kheradpour P."/>
            <person name="Kirkness E.F."/>
            <person name="Koerich L.B."/>
            <person name="Kristiansen K."/>
            <person name="Kudrna D."/>
            <person name="Kulathinal R.J."/>
            <person name="Kumar S."/>
            <person name="Kwok R."/>
            <person name="Lander E."/>
            <person name="Langley C.H."/>
            <person name="Lapoint R."/>
            <person name="Lazzaro B.P."/>
            <person name="Lee S.J."/>
            <person name="Levesque L."/>
            <person name="Li R."/>
            <person name="Lin C.F."/>
            <person name="Lin M.F."/>
            <person name="Lindblad-Toh K."/>
            <person name="Llopart A."/>
            <person name="Long M."/>
            <person name="Low L."/>
            <person name="Lozovsky E."/>
            <person name="Lu J."/>
            <person name="Luo M."/>
            <person name="Machado C.A."/>
            <person name="Makalowski W."/>
            <person name="Marzo M."/>
            <person name="Matsuda M."/>
            <person name="Matzkin L."/>
            <person name="McAllister B."/>
            <person name="McBride C.S."/>
            <person name="McKernan B."/>
            <person name="McKernan K."/>
            <person name="Mendez-Lago M."/>
            <person name="Minx P."/>
            <person name="Mollenhauer M.U."/>
            <person name="Montooth K."/>
            <person name="Mount S.M."/>
            <person name="Mu X."/>
            <person name="Myers E."/>
            <person name="Negre B."/>
            <person name="Newfeld S."/>
            <person name="Nielsen R."/>
            <person name="Noor M.A."/>
            <person name="O'Grady P."/>
            <person name="Pachter L."/>
            <person name="Papaceit M."/>
            <person name="Parisi M.J."/>
            <person name="Parisi M."/>
            <person name="Parts L."/>
            <person name="Pedersen J.S."/>
            <person name="Pesole G."/>
            <person name="Phillippy A.M."/>
            <person name="Ponting C.P."/>
            <person name="Pop M."/>
            <person name="Porcelli D."/>
            <person name="Powell J.R."/>
            <person name="Prohaska S."/>
            <person name="Pruitt K."/>
            <person name="Puig M."/>
            <person name="Quesneville H."/>
            <person name="Ram K.R."/>
            <person name="Rand D."/>
            <person name="Rasmussen M.D."/>
            <person name="Reed L.K."/>
            <person name="Reenan R."/>
            <person name="Reily A."/>
            <person name="Remington K.A."/>
            <person name="Rieger T.T."/>
            <person name="Ritchie M.G."/>
            <person name="Robin C."/>
            <person name="Rogers Y.H."/>
            <person name="Rohde C."/>
            <person name="Rozas J."/>
            <person name="Rubenfield M.J."/>
            <person name="Ruiz A."/>
            <person name="Russo S."/>
            <person name="Salzberg S.L."/>
            <person name="Sanchez-Gracia A."/>
            <person name="Saranga D.J."/>
            <person name="Sato H."/>
            <person name="Schaeffer S.W."/>
            <person name="Schatz M.C."/>
            <person name="Schlenke T."/>
            <person name="Schwartz R."/>
            <person name="Segarra C."/>
            <person name="Singh R.S."/>
            <person name="Sirot L."/>
            <person name="Sirota M."/>
            <person name="Sisneros N.B."/>
            <person name="Smith C.D."/>
            <person name="Smith T.F."/>
            <person name="Spieth J."/>
            <person name="Stage D.E."/>
            <person name="Stark A."/>
            <person name="Stephan W."/>
            <person name="Strausberg R.L."/>
            <person name="Strempel S."/>
            <person name="Sturgill D."/>
            <person name="Sutton G."/>
            <person name="Sutton G.G."/>
            <person name="Tao W."/>
            <person name="Teichmann S."/>
            <person name="Tobari Y.N."/>
            <person name="Tomimura Y."/>
            <person name="Tsolas J.M."/>
            <person name="Valente V.L."/>
            <person name="Venter E."/>
            <person name="Venter J.C."/>
            <person name="Vicario S."/>
            <person name="Vieira F.G."/>
            <person name="Vilella A.J."/>
            <person name="Villasante A."/>
            <person name="Walenz B."/>
            <person name="Wang J."/>
            <person name="Wasserman M."/>
            <person name="Watts T."/>
            <person name="Wilson D."/>
            <person name="Wilson R.K."/>
            <person name="Wing R.A."/>
            <person name="Wolfner M.F."/>
            <person name="Wong A."/>
            <person name="Wong G.K."/>
            <person name="Wu C.I."/>
            <person name="Wu G."/>
            <person name="Yamamoto D."/>
            <person name="Yang H.P."/>
            <person name="Yang S.P."/>
            <person name="Yorke J.A."/>
            <person name="Yoshida K."/>
            <person name="Zdobnov E."/>
            <person name="Zhang P."/>
            <person name="Zhang Y."/>
            <person name="Zimin A.V."/>
            <person name="Baldwin J."/>
            <person name="Abdouelleil A."/>
            <person name="Abdulkadir J."/>
            <person name="Abebe A."/>
            <person name="Abera B."/>
            <person name="Abreu J."/>
            <person name="Acer S.C."/>
            <person name="Aftuck L."/>
            <person name="Alexander A."/>
            <person name="An P."/>
            <person name="Anderson E."/>
            <person name="Anderson S."/>
            <person name="Arachi H."/>
            <person name="Azer M."/>
            <person name="Bachantsang P."/>
            <person name="Barry A."/>
            <person name="Bayul T."/>
            <person name="Berlin A."/>
            <person name="Bessette D."/>
            <person name="Bloom T."/>
            <person name="Blye J."/>
            <person name="Boguslavskiy L."/>
            <person name="Bonnet C."/>
            <person name="Boukhgalter B."/>
            <person name="Bourzgui I."/>
            <person name="Brown A."/>
            <person name="Cahill P."/>
            <person name="Channer S."/>
            <person name="Cheshatsang Y."/>
            <person name="Chuda L."/>
            <person name="Citroen M."/>
            <person name="Collymore A."/>
            <person name="Cooke P."/>
            <person name="Costello M."/>
            <person name="D'Aco K."/>
            <person name="Daza R."/>
            <person name="De Haan G."/>
            <person name="DeGray S."/>
            <person name="DeMaso C."/>
            <person name="Dhargay N."/>
            <person name="Dooley K."/>
            <person name="Dooley E."/>
            <person name="Doricent M."/>
            <person name="Dorje P."/>
            <person name="Dorjee K."/>
            <person name="Dupes A."/>
            <person name="Elong R."/>
            <person name="Falk J."/>
            <person name="Farina A."/>
            <person name="Faro S."/>
            <person name="Ferguson D."/>
            <person name="Fisher S."/>
            <person name="Foley C.D."/>
            <person name="Franke A."/>
            <person name="Friedrich D."/>
            <person name="Gadbois L."/>
            <person name="Gearin G."/>
            <person name="Gearin C.R."/>
            <person name="Giannoukos G."/>
            <person name="Goode T."/>
            <person name="Graham J."/>
            <person name="Grandbois E."/>
            <person name="Grewal S."/>
            <person name="Gyaltsen K."/>
            <person name="Hafez N."/>
            <person name="Hagos B."/>
            <person name="Hall J."/>
            <person name="Henson C."/>
            <person name="Hollinger A."/>
            <person name="Honan T."/>
            <person name="Huard M.D."/>
            <person name="Hughes L."/>
            <person name="Hurhula B."/>
            <person name="Husby M.E."/>
            <person name="Kamat A."/>
            <person name="Kanga B."/>
            <person name="Kashin S."/>
            <person name="Khazanovich D."/>
            <person name="Kisner P."/>
            <person name="Lance K."/>
            <person name="Lara M."/>
            <person name="Lee W."/>
            <person name="Lennon N."/>
            <person name="Letendre F."/>
            <person name="LeVine R."/>
            <person name="Lipovsky A."/>
            <person name="Liu X."/>
            <person name="Liu J."/>
            <person name="Liu S."/>
            <person name="Lokyitsang T."/>
            <person name="Lokyitsang Y."/>
            <person name="Lubonja R."/>
            <person name="Lui A."/>
            <person name="MacDonald P."/>
            <person name="Magnisalis V."/>
            <person name="Maru K."/>
            <person name="Matthews C."/>
            <person name="McCusker W."/>
            <person name="McDonough S."/>
            <person name="Mehta T."/>
            <person name="Meldrim J."/>
            <person name="Meneus L."/>
            <person name="Mihai O."/>
            <person name="Mihalev A."/>
            <person name="Mihova T."/>
            <person name="Mittelman R."/>
            <person name="Mlenga V."/>
            <person name="Montmayeur A."/>
            <person name="Mulrain L."/>
            <person name="Navidi A."/>
            <person name="Naylor J."/>
            <person name="Negash T."/>
            <person name="Nguyen T."/>
            <person name="Nguyen N."/>
            <person name="Nicol R."/>
            <person name="Norbu C."/>
            <person name="Norbu N."/>
            <person name="Novod N."/>
            <person name="O'Neill B."/>
            <person name="Osman S."/>
            <person name="Markiewicz E."/>
            <person name="Oyono O.L."/>
            <person name="Patti C."/>
            <person name="Phunkhang P."/>
            <person name="Pierre F."/>
            <person name="Priest M."/>
            <person name="Raghuraman S."/>
            <person name="Rege F."/>
            <person name="Reyes R."/>
            <person name="Rise C."/>
            <person name="Rogov P."/>
            <person name="Ross K."/>
            <person name="Ryan E."/>
            <person name="Settipalli S."/>
            <person name="Shea T."/>
            <person name="Sherpa N."/>
            <person name="Shi L."/>
            <person name="Shih D."/>
            <person name="Sparrow T."/>
            <person name="Spaulding J."/>
            <person name="Stalker J."/>
            <person name="Stange-Thomann N."/>
            <person name="Stavropoulos S."/>
            <person name="Stone C."/>
            <person name="Strader C."/>
            <person name="Tesfaye S."/>
            <person name="Thomson T."/>
            <person name="Thoulutsang Y."/>
            <person name="Thoulutsang D."/>
            <person name="Topham K."/>
            <person name="Topping I."/>
            <person name="Tsamla T."/>
            <person name="Vassiliev H."/>
            <person name="Vo A."/>
            <person name="Wangchuk T."/>
            <person name="Wangdi T."/>
            <person name="Weiand M."/>
            <person name="Wilkinson J."/>
            <person name="Wilson A."/>
            <person name="Yadav S."/>
            <person name="Young G."/>
            <person name="Yu Q."/>
            <person name="Zembek L."/>
            <person name="Zhong D."/>
            <person name="Zimmer A."/>
            <person name="Zwirko Z."/>
            <person name="Jaffe D.B."/>
            <person name="Alvarez P."/>
            <person name="Brockman W."/>
            <person name="Butler J."/>
            <person name="Chin C."/>
            <person name="Gnerre S."/>
            <person name="Grabherr M."/>
            <person name="Kleber M."/>
            <person name="Mauceli E."/>
            <person name="MacCallum I."/>
        </authorList>
    </citation>
    <scope>NUCLEOTIDE SEQUENCE [LARGE SCALE GENOMIC DNA]</scope>
    <source>
        <strain evidence="3">Tucson 15287-2541.00</strain>
    </source>
</reference>
<dbReference type="eggNOG" id="ENOG502TDJ9">
    <property type="taxonomic scope" value="Eukaryota"/>
</dbReference>
<sequence length="98" mass="11083">MKFQLAICLVLLAATSLANAYEGDGQPACRSQEELDVAIYRDSWDPTAFWKCESLNEPASKLRCPAEMGFLDSVKECVPWEEWSWEKPKAPPSELDDE</sequence>
<dbReference type="OMA" id="AQLKRCP"/>
<keyword evidence="1" id="KW-0732">Signal</keyword>
<dbReference type="PhylomeDB" id="B4JGF0"/>
<feature type="signal peptide" evidence="1">
    <location>
        <begin position="1"/>
        <end position="20"/>
    </location>
</feature>
<dbReference type="KEGG" id="dgr:6563637"/>
<dbReference type="InParanoid" id="B4JGF0"/>
<dbReference type="InterPro" id="IPR036508">
    <property type="entry name" value="Chitin-bd_dom_sf"/>
</dbReference>
<evidence type="ECO:0000313" key="2">
    <source>
        <dbReference type="EMBL" id="EDV92619.1"/>
    </source>
</evidence>
<protein>
    <submittedName>
        <fullName evidence="2">GH18866</fullName>
    </submittedName>
</protein>
<dbReference type="OrthoDB" id="7880675at2759"/>
<dbReference type="HOGENOM" id="CLU_132266_1_0_1"/>
<dbReference type="PANTHER" id="PTHR20987">
    <property type="entry name" value="CHITIN-BINDING TYPE-2 DOMAIN-CONTAINING PROTEIN-RELATED"/>
    <property type="match status" value="1"/>
</dbReference>
<dbReference type="EMBL" id="CH916369">
    <property type="protein sequence ID" value="EDV92619.1"/>
    <property type="molecule type" value="Genomic_DNA"/>
</dbReference>
<dbReference type="PANTHER" id="PTHR20987:SF0">
    <property type="entry name" value="CHITIN-BINDING TYPE-2 DOMAIN-CONTAINING PROTEIN-RELATED"/>
    <property type="match status" value="1"/>
</dbReference>
<proteinExistence type="predicted"/>
<feature type="chain" id="PRO_5002809097" evidence="1">
    <location>
        <begin position="21"/>
        <end position="98"/>
    </location>
</feature>
<dbReference type="FunCoup" id="B4JGF0">
    <property type="interactions" value="2"/>
</dbReference>
<organism evidence="3">
    <name type="scientific">Drosophila grimshawi</name>
    <name type="common">Hawaiian fruit fly</name>
    <name type="synonym">Idiomyia grimshawi</name>
    <dbReference type="NCBI Taxonomy" id="7222"/>
    <lineage>
        <taxon>Eukaryota</taxon>
        <taxon>Metazoa</taxon>
        <taxon>Ecdysozoa</taxon>
        <taxon>Arthropoda</taxon>
        <taxon>Hexapoda</taxon>
        <taxon>Insecta</taxon>
        <taxon>Pterygota</taxon>
        <taxon>Neoptera</taxon>
        <taxon>Endopterygota</taxon>
        <taxon>Diptera</taxon>
        <taxon>Brachycera</taxon>
        <taxon>Muscomorpha</taxon>
        <taxon>Ephydroidea</taxon>
        <taxon>Drosophilidae</taxon>
        <taxon>Drosophila</taxon>
        <taxon>Hawaiian Drosophila</taxon>
    </lineage>
</organism>
<dbReference type="GO" id="GO:0008061">
    <property type="term" value="F:chitin binding"/>
    <property type="evidence" value="ECO:0007669"/>
    <property type="project" value="InterPro"/>
</dbReference>
<accession>B4JGF0</accession>
<keyword evidence="3" id="KW-1185">Reference proteome</keyword>
<gene>
    <name evidence="2" type="primary">Dgri\GH18866</name>
    <name evidence="2" type="ORF">Dgri_GH18866</name>
</gene>
<name>B4JGF0_DROGR</name>
<dbReference type="SUPFAM" id="SSF57625">
    <property type="entry name" value="Invertebrate chitin-binding proteins"/>
    <property type="match status" value="1"/>
</dbReference>
<dbReference type="Proteomes" id="UP000001070">
    <property type="component" value="Unassembled WGS sequence"/>
</dbReference>
<evidence type="ECO:0000313" key="3">
    <source>
        <dbReference type="Proteomes" id="UP000001070"/>
    </source>
</evidence>